<accession>A0ABQ2RUT1</accession>
<keyword evidence="2" id="KW-1185">Reference proteome</keyword>
<comment type="caution">
    <text evidence="1">The sequence shown here is derived from an EMBL/GenBank/DDBJ whole genome shotgun (WGS) entry which is preliminary data.</text>
</comment>
<gene>
    <name evidence="1" type="ORF">GCM10008959_33570</name>
</gene>
<dbReference type="SUPFAM" id="SSF48452">
    <property type="entry name" value="TPR-like"/>
    <property type="match status" value="2"/>
</dbReference>
<sequence length="786" mass="83559">MTAPPELLTLGSLRAAQVPFRREKPLLLLAYLSLRGPQERRAVARLFWPDATDPMNSLSVALGQLRRASGTLVLVHTTDTQVSTTLTCDVPALLRACADTDLSGAQTLYRGAFAAGLPDADLSDELAGWVTATREHCAATYRDLLLGQARQAAETDALRAGEWAAQAYAVAGAAPPAPPLFRELHALLRAAGHPDAPLLERDAASLNVTLSAPAPPLPGRQAELQQLTHLSAGETLWVRGPAGIGKSALLRAVPAGTLLRARAGRPYATLLGLPDLPHPPPADGPGWARHLSAQPGPLLIDDWETCDPESRRALLGLSATRSGPPLILASREGPPTLLPQLILRPLPADNAQERAETGGLPALRPAGRGGLSLADAYAALLAPHAPRARQLLACLGVQDNPDLRATQAALEFGGDDMAAALERLRQAYLLEGTRPAAPAALRAWLDTQPSLETEVLTLLAAQLPPADALDHYLRAHALTGSSDFPGFQAALAGRARALLAEDRQVEAHDLLRPHARSPGTRLLLARALDAMGHHREALGILGDLPDTPLVQVYRGRAVWRLGDREQATALATAGLNGDLEARAQAYNLLSSLALSSRENARALDYAQRSAGLFLLLGDELMRLKMICMQTITTQTLGLDASALLREMLDAPLEQLPPNMLLNIGWVLEEQGLLDDALGYAERAATSAEQTCNLSTASTAWNNVGVIHHKQGRAALAAAAYSQAICIARQSGEIRMLATSLGNLAELQESLPLIEEALNILEGAGQDDLAAYFREQRATFRERSGGG</sequence>
<reference evidence="2" key="1">
    <citation type="journal article" date="2019" name="Int. J. Syst. Evol. Microbiol.">
        <title>The Global Catalogue of Microorganisms (GCM) 10K type strain sequencing project: providing services to taxonomists for standard genome sequencing and annotation.</title>
        <authorList>
            <consortium name="The Broad Institute Genomics Platform"/>
            <consortium name="The Broad Institute Genome Sequencing Center for Infectious Disease"/>
            <person name="Wu L."/>
            <person name="Ma J."/>
        </authorList>
    </citation>
    <scope>NUCLEOTIDE SEQUENCE [LARGE SCALE GENOMIC DNA]</scope>
    <source>
        <strain evidence="2">JCM 31404</strain>
    </source>
</reference>
<name>A0ABQ2RUT1_9DEIO</name>
<evidence type="ECO:0000313" key="1">
    <source>
        <dbReference type="EMBL" id="GGR68797.1"/>
    </source>
</evidence>
<dbReference type="InterPro" id="IPR019734">
    <property type="entry name" value="TPR_rpt"/>
</dbReference>
<organism evidence="1 2">
    <name type="scientific">Deinococcus seoulensis</name>
    <dbReference type="NCBI Taxonomy" id="1837379"/>
    <lineage>
        <taxon>Bacteria</taxon>
        <taxon>Thermotogati</taxon>
        <taxon>Deinococcota</taxon>
        <taxon>Deinococci</taxon>
        <taxon>Deinococcales</taxon>
        <taxon>Deinococcaceae</taxon>
        <taxon>Deinococcus</taxon>
    </lineage>
</organism>
<dbReference type="InterPro" id="IPR011990">
    <property type="entry name" value="TPR-like_helical_dom_sf"/>
</dbReference>
<dbReference type="Proteomes" id="UP000634308">
    <property type="component" value="Unassembled WGS sequence"/>
</dbReference>
<dbReference type="InterPro" id="IPR027417">
    <property type="entry name" value="P-loop_NTPase"/>
</dbReference>
<dbReference type="RefSeq" id="WP_189066143.1">
    <property type="nucleotide sequence ID" value="NZ_BMQM01000029.1"/>
</dbReference>
<dbReference type="SUPFAM" id="SSF52540">
    <property type="entry name" value="P-loop containing nucleoside triphosphate hydrolases"/>
    <property type="match status" value="1"/>
</dbReference>
<evidence type="ECO:0008006" key="3">
    <source>
        <dbReference type="Google" id="ProtNLM"/>
    </source>
</evidence>
<protein>
    <recommendedName>
        <fullName evidence="3">Tetratricopeptide repeat protein</fullName>
    </recommendedName>
</protein>
<dbReference type="EMBL" id="BMQM01000029">
    <property type="protein sequence ID" value="GGR68797.1"/>
    <property type="molecule type" value="Genomic_DNA"/>
</dbReference>
<evidence type="ECO:0000313" key="2">
    <source>
        <dbReference type="Proteomes" id="UP000634308"/>
    </source>
</evidence>
<dbReference type="SMART" id="SM00028">
    <property type="entry name" value="TPR"/>
    <property type="match status" value="2"/>
</dbReference>
<dbReference type="Gene3D" id="1.25.40.10">
    <property type="entry name" value="Tetratricopeptide repeat domain"/>
    <property type="match status" value="1"/>
</dbReference>
<proteinExistence type="predicted"/>